<evidence type="ECO:0000256" key="2">
    <source>
        <dbReference type="SAM" id="MobiDB-lite"/>
    </source>
</evidence>
<evidence type="ECO:0000256" key="1">
    <source>
        <dbReference type="PROSITE-ProRule" id="PRU00723"/>
    </source>
</evidence>
<dbReference type="GO" id="GO:0008270">
    <property type="term" value="F:zinc ion binding"/>
    <property type="evidence" value="ECO:0007669"/>
    <property type="project" value="UniProtKB-KW"/>
</dbReference>
<dbReference type="AlphaFoldDB" id="A0A836HSZ2"/>
<feature type="domain" description="C3H1-type" evidence="3">
    <location>
        <begin position="156"/>
        <end position="183"/>
    </location>
</feature>
<protein>
    <recommendedName>
        <fullName evidence="3">C3H1-type domain-containing protein</fullName>
    </recommendedName>
</protein>
<feature type="compositionally biased region" description="Gly residues" evidence="2">
    <location>
        <begin position="601"/>
        <end position="610"/>
    </location>
</feature>
<dbReference type="Proteomes" id="UP000674318">
    <property type="component" value="Unassembled WGS sequence"/>
</dbReference>
<sequence length="793" mass="85954">MVYNIYGPLANSGHDTHMYSTYAPLNAYGQGQGGSSMMYDCALTGGQSTGHPYGYHADPSVGATYEYTPGNNMHSNGSVYRGYGSRSGGTNGCGRGGDANGVRNPQGYDQQATFDYEVHDNQLKAPVVVTPATVVATLGSMRFFSRAPKPIVYGSRSVVRICDAFQEGRCASSERCHDIHVNPEYLAQTRSEMGSWLSDRENEFRKTLETDAEKTFSIFVADLKEVVEVPITSLVFTKGLYVDPTTRAKRARSAGNHAHVHAVMQVPTSCGLYSSDPHQCKWERWCNQVHIDHRWMKAKKAEFDEWFIELQNRYFSLSPDETFTVHDPKLKCSTVLPKFSIAGFSRGLFQGSMKKLASVCLLYQRGKCTAGSCCNQIHVSPQYLNLVRECALLEQSPDALPQEKQRLRHEMELLRAPLIEKQLQEQRKAVQAMASKPAPCPEVVSLPSQETHNNTVDVQATAEDDFNCSGPLFEHVQVDEDVEPVSRTISANTSLSRRLNASALDINLLAARHVNSDGSYSFNPYGSLTSLPEGSMSHGRFPGTRGSGQPMDGNSTTQFTPGNVQFLSTGTKGTRRVVALVSPELGNSMTEGHRNEEDVEGGGGHPGDGGLRSSAPDAATQLTAMNCSNSGYRAKTHLTVPEGGRRCDGVAQGEQSSSLQPLDFDASLHFTPYPLLGFDASTTSTHRNGSIREEDNFMHAQTRQAASSSSYPFPGSSTTSQQNLLFTPMQRGIPGNATAAAKVRLAASAAPSRPLAHRPAPSLSDAFTTNTGVGSSISATKPAFLGEQPTGTD</sequence>
<dbReference type="InterPro" id="IPR000571">
    <property type="entry name" value="Znf_CCCH"/>
</dbReference>
<evidence type="ECO:0000313" key="4">
    <source>
        <dbReference type="EMBL" id="KAG5489960.1"/>
    </source>
</evidence>
<feature type="compositionally biased region" description="Low complexity" evidence="2">
    <location>
        <begin position="707"/>
        <end position="720"/>
    </location>
</feature>
<keyword evidence="5" id="KW-1185">Reference proteome</keyword>
<evidence type="ECO:0000313" key="5">
    <source>
        <dbReference type="Proteomes" id="UP000674318"/>
    </source>
</evidence>
<dbReference type="InterPro" id="IPR053125">
    <property type="entry name" value="RNA-bd_mRNA_stabilization_reg"/>
</dbReference>
<organism evidence="4 5">
    <name type="scientific">Porcisia hertigi</name>
    <dbReference type="NCBI Taxonomy" id="2761500"/>
    <lineage>
        <taxon>Eukaryota</taxon>
        <taxon>Discoba</taxon>
        <taxon>Euglenozoa</taxon>
        <taxon>Kinetoplastea</taxon>
        <taxon>Metakinetoplastina</taxon>
        <taxon>Trypanosomatida</taxon>
        <taxon>Trypanosomatidae</taxon>
        <taxon>Leishmaniinae</taxon>
        <taxon>Porcisia</taxon>
    </lineage>
</organism>
<dbReference type="EMBL" id="JAFJZO010000036">
    <property type="protein sequence ID" value="KAG5489960.1"/>
    <property type="molecule type" value="Genomic_DNA"/>
</dbReference>
<feature type="compositionally biased region" description="Low complexity" evidence="2">
    <location>
        <begin position="752"/>
        <end position="762"/>
    </location>
</feature>
<dbReference type="RefSeq" id="XP_067752288.1">
    <property type="nucleotide sequence ID" value="XM_067896131.1"/>
</dbReference>
<feature type="region of interest" description="Disordered" evidence="2">
    <location>
        <begin position="700"/>
        <end position="721"/>
    </location>
</feature>
<proteinExistence type="predicted"/>
<feature type="domain" description="C3H1-type" evidence="3">
    <location>
        <begin position="354"/>
        <end position="381"/>
    </location>
</feature>
<feature type="zinc finger region" description="C3H1-type" evidence="1">
    <location>
        <begin position="156"/>
        <end position="183"/>
    </location>
</feature>
<dbReference type="KEGG" id="phet:94286208"/>
<feature type="zinc finger region" description="C3H1-type" evidence="1">
    <location>
        <begin position="354"/>
        <end position="381"/>
    </location>
</feature>
<evidence type="ECO:0000259" key="3">
    <source>
        <dbReference type="PROSITE" id="PS50103"/>
    </source>
</evidence>
<feature type="region of interest" description="Disordered" evidence="2">
    <location>
        <begin position="586"/>
        <end position="614"/>
    </location>
</feature>
<feature type="compositionally biased region" description="Polar residues" evidence="2">
    <location>
        <begin position="765"/>
        <end position="779"/>
    </location>
</feature>
<keyword evidence="1" id="KW-0862">Zinc</keyword>
<feature type="region of interest" description="Disordered" evidence="2">
    <location>
        <begin position="752"/>
        <end position="793"/>
    </location>
</feature>
<dbReference type="GeneID" id="94286208"/>
<comment type="caution">
    <text evidence="4">The sequence shown here is derived from an EMBL/GenBank/DDBJ whole genome shotgun (WGS) entry which is preliminary data.</text>
</comment>
<dbReference type="PANTHER" id="PTHR37035:SF7">
    <property type="entry name" value="C3H1-TYPE DOMAIN-CONTAINING PROTEIN"/>
    <property type="match status" value="1"/>
</dbReference>
<dbReference type="OrthoDB" id="272976at2759"/>
<gene>
    <name evidence="4" type="ORF">JKF63_00078</name>
</gene>
<dbReference type="PANTHER" id="PTHR37035">
    <property type="entry name" value="C3H1-TYPE DOMAIN-CONTAINING PROTEIN-RELATED"/>
    <property type="match status" value="1"/>
</dbReference>
<name>A0A836HSZ2_9TRYP</name>
<keyword evidence="1" id="KW-0479">Metal-binding</keyword>
<keyword evidence="1" id="KW-0863">Zinc-finger</keyword>
<dbReference type="PROSITE" id="PS50103">
    <property type="entry name" value="ZF_C3H1"/>
    <property type="match status" value="2"/>
</dbReference>
<reference evidence="4 5" key="1">
    <citation type="submission" date="2021-02" db="EMBL/GenBank/DDBJ databases">
        <title>Porcisia hertigi Genome sequencing and assembly.</title>
        <authorList>
            <person name="Almutairi H."/>
            <person name="Gatherer D."/>
        </authorList>
    </citation>
    <scope>NUCLEOTIDE SEQUENCE [LARGE SCALE GENOMIC DNA]</scope>
    <source>
        <strain evidence="4 5">C119</strain>
    </source>
</reference>
<accession>A0A836HSZ2</accession>